<dbReference type="EMBL" id="BMPP01000032">
    <property type="protein sequence ID" value="GGK42405.1"/>
    <property type="molecule type" value="Genomic_DNA"/>
</dbReference>
<dbReference type="Pfam" id="PF22807">
    <property type="entry name" value="TrAA12"/>
    <property type="match status" value="1"/>
</dbReference>
<dbReference type="InterPro" id="IPR008979">
    <property type="entry name" value="Galactose-bd-like_sf"/>
</dbReference>
<evidence type="ECO:0000313" key="3">
    <source>
        <dbReference type="EMBL" id="GGK42405.1"/>
    </source>
</evidence>
<evidence type="ECO:0000256" key="1">
    <source>
        <dbReference type="SAM" id="SignalP"/>
    </source>
</evidence>
<feature type="domain" description="Glycosyl hydrolase family 98 putative carbohydrate-binding module" evidence="2">
    <location>
        <begin position="225"/>
        <end position="370"/>
    </location>
</feature>
<dbReference type="InterPro" id="IPR011042">
    <property type="entry name" value="6-blade_b-propeller_TolB-like"/>
</dbReference>
<name>A0ABQ2F1X3_9DEIO</name>
<dbReference type="Pfam" id="PF08305">
    <property type="entry name" value="NPCBM"/>
    <property type="match status" value="2"/>
</dbReference>
<comment type="caution">
    <text evidence="3">The sequence shown here is derived from an EMBL/GenBank/DDBJ whole genome shotgun (WGS) entry which is preliminary data.</text>
</comment>
<dbReference type="Gene3D" id="2.120.10.30">
    <property type="entry name" value="TolB, C-terminal domain"/>
    <property type="match status" value="1"/>
</dbReference>
<dbReference type="InterPro" id="IPR013222">
    <property type="entry name" value="Glyco_hyd_98_carb-bd"/>
</dbReference>
<accession>A0ABQ2F1X3</accession>
<dbReference type="PANTHER" id="PTHR19328:SF53">
    <property type="entry name" value="MEMBRANE PROTEIN"/>
    <property type="match status" value="1"/>
</dbReference>
<dbReference type="SUPFAM" id="SSF49785">
    <property type="entry name" value="Galactose-binding domain-like"/>
    <property type="match status" value="2"/>
</dbReference>
<dbReference type="PANTHER" id="PTHR19328">
    <property type="entry name" value="HEDGEHOG-INTERACTING PROTEIN"/>
    <property type="match status" value="1"/>
</dbReference>
<evidence type="ECO:0000259" key="2">
    <source>
        <dbReference type="SMART" id="SM00776"/>
    </source>
</evidence>
<protein>
    <recommendedName>
        <fullName evidence="2">Glycosyl hydrolase family 98 putative carbohydrate-binding module domain-containing protein</fullName>
    </recommendedName>
</protein>
<feature type="chain" id="PRO_5045590572" description="Glycosyl hydrolase family 98 putative carbohydrate-binding module domain-containing protein" evidence="1">
    <location>
        <begin position="29"/>
        <end position="793"/>
    </location>
</feature>
<sequence length="793" mass="83411">MDVRRGPTRFASLSLPLLLFACTQAPEAVDNPYTGGKQYPWSSRLEAPLADPYAAGRHYSWSGPVAATEPSGQALNSGENFLSDLTWTSATSSWGPIEKDRSNGEQAQGDGRTLTIGGQTFSKGLGLHARAEVRYALNGQCGTFSASLGIDDEVGDRGSVTFQVYGDGVKLYDSGMVTGANPARIMSVSVDGVRELRLVTEGGTSIDYDHADWGNARVSCTATAPTGEPFLSDLPYTSATNGWGPVELDRSNGEQGLGDGRTLTIGSQASSKGLGVHSPSTVTYYLGENCTSFSANVGVDDEVGDRGSVAFEVYGDDRKLSGSAVLRGVDGSVTVQADVTGVHSLRLVTTNGGDHIDYDHADWANARLSCGTIPPPSLTTQTVTVPASLRTAPFDQTRTLNVPAGSRIAVVARVPAARFLLTLPNGDLLVSQPSQGRVIRLQPGASPADAKASSVLLDGLSAPHDLVLSTQGTTTYLYVSETHRVRRYPLRNGVPDPAAGETVVAGLPDASLPELQGNYGHALKNIAIDGSTLYVSIASATNADPSDLAATPKRGAVYTYAANMLGQTATAGTLYAQGIRNAEGLAIAPGTSDLWVAVNNRDNIAYPFHRDITGDGQDDYGKVIPSYVDDHPPEELIRVRNGGHYGWPFCNPNPDGGLLNMPFDRDVQTNADGSRLNCDTADRVTVGMPAHSAPLGLTFWTGPNVPGSYAGGAVVGQHGSWNRTSFSGHKFVLFPKTVGGLGTERDLVTGFVTDPVNKVRWGRPVDAAVAPDGGLYLSDDQSGTVYHLSSPNP</sequence>
<dbReference type="InterPro" id="IPR011041">
    <property type="entry name" value="Quinoprot_gluc/sorb_DH_b-prop"/>
</dbReference>
<dbReference type="SUPFAM" id="SSF50952">
    <property type="entry name" value="Soluble quinoprotein glucose dehydrogenase"/>
    <property type="match status" value="1"/>
</dbReference>
<feature type="domain" description="Glycosyl hydrolase family 98 putative carbohydrate-binding module" evidence="2">
    <location>
        <begin position="76"/>
        <end position="220"/>
    </location>
</feature>
<feature type="signal peptide" evidence="1">
    <location>
        <begin position="1"/>
        <end position="28"/>
    </location>
</feature>
<dbReference type="PROSITE" id="PS51257">
    <property type="entry name" value="PROKAR_LIPOPROTEIN"/>
    <property type="match status" value="1"/>
</dbReference>
<proteinExistence type="predicted"/>
<dbReference type="Gene3D" id="2.60.120.1060">
    <property type="entry name" value="NPCBM/NEW2 domain"/>
    <property type="match status" value="2"/>
</dbReference>
<dbReference type="InterPro" id="IPR054539">
    <property type="entry name" value="Beta-prop_PDH"/>
</dbReference>
<keyword evidence="4" id="KW-1185">Reference proteome</keyword>
<gene>
    <name evidence="3" type="ORF">GCM10008955_40200</name>
</gene>
<dbReference type="SMART" id="SM00776">
    <property type="entry name" value="NPCBM"/>
    <property type="match status" value="2"/>
</dbReference>
<evidence type="ECO:0000313" key="4">
    <source>
        <dbReference type="Proteomes" id="UP000647587"/>
    </source>
</evidence>
<dbReference type="Proteomes" id="UP000647587">
    <property type="component" value="Unassembled WGS sequence"/>
</dbReference>
<dbReference type="InterPro" id="IPR038637">
    <property type="entry name" value="NPCBM_sf"/>
</dbReference>
<organism evidence="3 4">
    <name type="scientific">Deinococcus malanensis</name>
    <dbReference type="NCBI Taxonomy" id="1706855"/>
    <lineage>
        <taxon>Bacteria</taxon>
        <taxon>Thermotogati</taxon>
        <taxon>Deinococcota</taxon>
        <taxon>Deinococci</taxon>
        <taxon>Deinococcales</taxon>
        <taxon>Deinococcaceae</taxon>
        <taxon>Deinococcus</taxon>
    </lineage>
</organism>
<keyword evidence="1" id="KW-0732">Signal</keyword>
<reference evidence="4" key="1">
    <citation type="journal article" date="2019" name="Int. J. Syst. Evol. Microbiol.">
        <title>The Global Catalogue of Microorganisms (GCM) 10K type strain sequencing project: providing services to taxonomists for standard genome sequencing and annotation.</title>
        <authorList>
            <consortium name="The Broad Institute Genomics Platform"/>
            <consortium name="The Broad Institute Genome Sequencing Center for Infectious Disease"/>
            <person name="Wu L."/>
            <person name="Ma J."/>
        </authorList>
    </citation>
    <scope>NUCLEOTIDE SEQUENCE [LARGE SCALE GENOMIC DNA]</scope>
    <source>
        <strain evidence="4">JCM 30331</strain>
    </source>
</reference>
<dbReference type="RefSeq" id="WP_229780942.1">
    <property type="nucleotide sequence ID" value="NZ_BMPP01000032.1"/>
</dbReference>